<dbReference type="InterPro" id="IPR011129">
    <property type="entry name" value="CSD"/>
</dbReference>
<dbReference type="SUPFAM" id="SSF50249">
    <property type="entry name" value="Nucleic acid-binding proteins"/>
    <property type="match status" value="1"/>
</dbReference>
<dbReference type="InterPro" id="IPR002059">
    <property type="entry name" value="CSP_DNA-bd"/>
</dbReference>
<comment type="caution">
    <text evidence="2">The sequence shown here is derived from an EMBL/GenBank/DDBJ whole genome shotgun (WGS) entry which is preliminary data.</text>
</comment>
<dbReference type="GO" id="GO:0003676">
    <property type="term" value="F:nucleic acid binding"/>
    <property type="evidence" value="ECO:0007669"/>
    <property type="project" value="InterPro"/>
</dbReference>
<dbReference type="PRINTS" id="PR00050">
    <property type="entry name" value="COLDSHOCK"/>
</dbReference>
<dbReference type="EMBL" id="WHWC01000010">
    <property type="protein sequence ID" value="KAG8374526.1"/>
    <property type="molecule type" value="Genomic_DNA"/>
</dbReference>
<dbReference type="AlphaFoldDB" id="A0AAV6WVR9"/>
<organism evidence="2 3">
    <name type="scientific">Buddleja alternifolia</name>
    <dbReference type="NCBI Taxonomy" id="168488"/>
    <lineage>
        <taxon>Eukaryota</taxon>
        <taxon>Viridiplantae</taxon>
        <taxon>Streptophyta</taxon>
        <taxon>Embryophyta</taxon>
        <taxon>Tracheophyta</taxon>
        <taxon>Spermatophyta</taxon>
        <taxon>Magnoliopsida</taxon>
        <taxon>eudicotyledons</taxon>
        <taxon>Gunneridae</taxon>
        <taxon>Pentapetalae</taxon>
        <taxon>asterids</taxon>
        <taxon>lamiids</taxon>
        <taxon>Lamiales</taxon>
        <taxon>Scrophulariaceae</taxon>
        <taxon>Buddlejeae</taxon>
        <taxon>Buddleja</taxon>
    </lineage>
</organism>
<dbReference type="PANTHER" id="PTHR46565:SF20">
    <property type="entry name" value="COLD SHOCK DOMAIN-CONTAINING PROTEIN 4"/>
    <property type="match status" value="1"/>
</dbReference>
<dbReference type="Pfam" id="PF00313">
    <property type="entry name" value="CSD"/>
    <property type="match status" value="1"/>
</dbReference>
<evidence type="ECO:0000313" key="2">
    <source>
        <dbReference type="EMBL" id="KAG8374526.1"/>
    </source>
</evidence>
<dbReference type="CDD" id="cd04458">
    <property type="entry name" value="CSP_CDS"/>
    <property type="match status" value="1"/>
</dbReference>
<evidence type="ECO:0000259" key="1">
    <source>
        <dbReference type="PROSITE" id="PS51857"/>
    </source>
</evidence>
<protein>
    <recommendedName>
        <fullName evidence="1">CSD domain-containing protein</fullName>
    </recommendedName>
</protein>
<reference evidence="2" key="1">
    <citation type="submission" date="2019-10" db="EMBL/GenBank/DDBJ databases">
        <authorList>
            <person name="Zhang R."/>
            <person name="Pan Y."/>
            <person name="Wang J."/>
            <person name="Ma R."/>
            <person name="Yu S."/>
        </authorList>
    </citation>
    <scope>NUCLEOTIDE SEQUENCE</scope>
    <source>
        <strain evidence="2">LA-IB0</strain>
        <tissue evidence="2">Leaf</tissue>
    </source>
</reference>
<dbReference type="InterPro" id="IPR012340">
    <property type="entry name" value="NA-bd_OB-fold"/>
</dbReference>
<sequence>MAETDVKKGTVKWFNDQKGFGFMTPEDGTEDLFIHQSSIKCDGFRSLGDGDELEYVLANSGAWLTDLCQERYEAREKRLLRRLSTCSLLMDNFLRPPSVLPGATRCLFFTYSTGRPPVALIPI</sequence>
<proteinExistence type="predicted"/>
<keyword evidence="3" id="KW-1185">Reference proteome</keyword>
<dbReference type="PANTHER" id="PTHR46565">
    <property type="entry name" value="COLD SHOCK DOMAIN PROTEIN 2"/>
    <property type="match status" value="1"/>
</dbReference>
<accession>A0AAV6WVR9</accession>
<dbReference type="Proteomes" id="UP000826271">
    <property type="component" value="Unassembled WGS sequence"/>
</dbReference>
<dbReference type="SMART" id="SM00357">
    <property type="entry name" value="CSP"/>
    <property type="match status" value="1"/>
</dbReference>
<feature type="domain" description="CSD" evidence="1">
    <location>
        <begin position="6"/>
        <end position="79"/>
    </location>
</feature>
<dbReference type="Gene3D" id="2.40.50.140">
    <property type="entry name" value="Nucleic acid-binding proteins"/>
    <property type="match status" value="1"/>
</dbReference>
<gene>
    <name evidence="2" type="ORF">BUALT_Bualt10G0004100</name>
</gene>
<name>A0AAV6WVR9_9LAMI</name>
<dbReference type="PROSITE" id="PS51857">
    <property type="entry name" value="CSD_2"/>
    <property type="match status" value="1"/>
</dbReference>
<evidence type="ECO:0000313" key="3">
    <source>
        <dbReference type="Proteomes" id="UP000826271"/>
    </source>
</evidence>